<evidence type="ECO:0000313" key="1">
    <source>
        <dbReference type="EMBL" id="EFO78284.1"/>
    </source>
</evidence>
<dbReference type="Proteomes" id="UP000003457">
    <property type="component" value="Unassembled WGS sequence"/>
</dbReference>
<gene>
    <name evidence="1" type="ORF">HMPREF9003_0337</name>
</gene>
<organism evidence="1 2">
    <name type="scientific">Bifidobacterium dentium JCVIHMP022</name>
    <dbReference type="NCBI Taxonomy" id="553191"/>
    <lineage>
        <taxon>Bacteria</taxon>
        <taxon>Bacillati</taxon>
        <taxon>Actinomycetota</taxon>
        <taxon>Actinomycetes</taxon>
        <taxon>Bifidobacteriales</taxon>
        <taxon>Bifidobacteriaceae</taxon>
        <taxon>Bifidobacterium</taxon>
    </lineage>
</organism>
<reference evidence="1 2" key="1">
    <citation type="submission" date="2010-10" db="EMBL/GenBank/DDBJ databases">
        <authorList>
            <person name="Durkin A.S."/>
            <person name="Madupu R."/>
            <person name="Torralba M."/>
            <person name="Gillis M."/>
            <person name="Methe B."/>
            <person name="Sutton G."/>
            <person name="Nelson K.E."/>
        </authorList>
    </citation>
    <scope>NUCLEOTIDE SEQUENCE [LARGE SCALE GENOMIC DNA]</scope>
    <source>
        <strain evidence="1 2">JCVIHMP022</strain>
    </source>
</reference>
<sequence length="124" mass="14344">MCCLPSVRVAVNALRWEGTESSLVPLVGRLRPMSCPRRPAPIWRRYRVMLPSVPSPGTGRARMLVSRPCRDGRRRERVWRRAQRVSSPWRDTSAPWAPDYGRPVRFHSSFLGRWSMIRCSGILD</sequence>
<proteinExistence type="predicted"/>
<accession>A0AB72Z2C5</accession>
<comment type="caution">
    <text evidence="1">The sequence shown here is derived from an EMBL/GenBank/DDBJ whole genome shotgun (WGS) entry which is preliminary data.</text>
</comment>
<dbReference type="EMBL" id="AEHJ01000007">
    <property type="protein sequence ID" value="EFO78284.1"/>
    <property type="molecule type" value="Genomic_DNA"/>
</dbReference>
<protein>
    <submittedName>
        <fullName evidence="1">Uncharacterized protein</fullName>
    </submittedName>
</protein>
<name>A0AB72Z2C5_9BIFI</name>
<dbReference type="AlphaFoldDB" id="A0AB72Z2C5"/>
<evidence type="ECO:0000313" key="2">
    <source>
        <dbReference type="Proteomes" id="UP000003457"/>
    </source>
</evidence>